<dbReference type="EMBL" id="ML978069">
    <property type="protein sequence ID" value="KAF2016302.1"/>
    <property type="molecule type" value="Genomic_DNA"/>
</dbReference>
<reference evidence="2" key="1">
    <citation type="journal article" date="2020" name="Stud. Mycol.">
        <title>101 Dothideomycetes genomes: a test case for predicting lifestyles and emergence of pathogens.</title>
        <authorList>
            <person name="Haridas S."/>
            <person name="Albert R."/>
            <person name="Binder M."/>
            <person name="Bloem J."/>
            <person name="Labutti K."/>
            <person name="Salamov A."/>
            <person name="Andreopoulos B."/>
            <person name="Baker S."/>
            <person name="Barry K."/>
            <person name="Bills G."/>
            <person name="Bluhm B."/>
            <person name="Cannon C."/>
            <person name="Castanera R."/>
            <person name="Culley D."/>
            <person name="Daum C."/>
            <person name="Ezra D."/>
            <person name="Gonzalez J."/>
            <person name="Henrissat B."/>
            <person name="Kuo A."/>
            <person name="Liang C."/>
            <person name="Lipzen A."/>
            <person name="Lutzoni F."/>
            <person name="Magnuson J."/>
            <person name="Mondo S."/>
            <person name="Nolan M."/>
            <person name="Ohm R."/>
            <person name="Pangilinan J."/>
            <person name="Park H.-J."/>
            <person name="Ramirez L."/>
            <person name="Alfaro M."/>
            <person name="Sun H."/>
            <person name="Tritt A."/>
            <person name="Yoshinaga Y."/>
            <person name="Zwiers L.-H."/>
            <person name="Turgeon B."/>
            <person name="Goodwin S."/>
            <person name="Spatafora J."/>
            <person name="Crous P."/>
            <person name="Grigoriev I."/>
        </authorList>
    </citation>
    <scope>NUCLEOTIDE SEQUENCE</scope>
    <source>
        <strain evidence="2">CBS 175.79</strain>
    </source>
</reference>
<dbReference type="RefSeq" id="XP_033384641.1">
    <property type="nucleotide sequence ID" value="XM_033521790.1"/>
</dbReference>
<evidence type="ECO:0000313" key="3">
    <source>
        <dbReference type="Proteomes" id="UP000799778"/>
    </source>
</evidence>
<organism evidence="2 3">
    <name type="scientific">Aaosphaeria arxii CBS 175.79</name>
    <dbReference type="NCBI Taxonomy" id="1450172"/>
    <lineage>
        <taxon>Eukaryota</taxon>
        <taxon>Fungi</taxon>
        <taxon>Dikarya</taxon>
        <taxon>Ascomycota</taxon>
        <taxon>Pezizomycotina</taxon>
        <taxon>Dothideomycetes</taxon>
        <taxon>Pleosporomycetidae</taxon>
        <taxon>Pleosporales</taxon>
        <taxon>Pleosporales incertae sedis</taxon>
        <taxon>Aaosphaeria</taxon>
    </lineage>
</organism>
<dbReference type="AlphaFoldDB" id="A0A6A5XSY1"/>
<keyword evidence="1" id="KW-1133">Transmembrane helix</keyword>
<gene>
    <name evidence="2" type="ORF">BU24DRAFT_198484</name>
</gene>
<protein>
    <submittedName>
        <fullName evidence="2">Uncharacterized protein</fullName>
    </submittedName>
</protein>
<evidence type="ECO:0000256" key="1">
    <source>
        <dbReference type="SAM" id="Phobius"/>
    </source>
</evidence>
<keyword evidence="3" id="KW-1185">Reference proteome</keyword>
<name>A0A6A5XSY1_9PLEO</name>
<sequence length="102" mass="12025">MIRVLEYRTLRIQHIPTNAIASSNHYRWRVLGQCSRLFYGRSSGVRLGTENETLNLADSRALLWRVAIIMSTYFWWWWCSFRDGWGQRRLLSGSRKALGSES</sequence>
<accession>A0A6A5XSY1</accession>
<feature type="transmembrane region" description="Helical" evidence="1">
    <location>
        <begin position="62"/>
        <end position="79"/>
    </location>
</feature>
<keyword evidence="1" id="KW-0472">Membrane</keyword>
<keyword evidence="1" id="KW-0812">Transmembrane</keyword>
<evidence type="ECO:0000313" key="2">
    <source>
        <dbReference type="EMBL" id="KAF2016302.1"/>
    </source>
</evidence>
<dbReference type="Proteomes" id="UP000799778">
    <property type="component" value="Unassembled WGS sequence"/>
</dbReference>
<dbReference type="GeneID" id="54279187"/>
<proteinExistence type="predicted"/>